<gene>
    <name evidence="3" type="ORF">GSLYS_00012041001</name>
</gene>
<evidence type="ECO:0000313" key="3">
    <source>
        <dbReference type="EMBL" id="CAL1538220.1"/>
    </source>
</evidence>
<dbReference type="PANTHER" id="PTHR31475">
    <property type="entry name" value="UPF0462 PROTEIN"/>
    <property type="match status" value="1"/>
</dbReference>
<keyword evidence="2" id="KW-0472">Membrane</keyword>
<dbReference type="Proteomes" id="UP001497497">
    <property type="component" value="Unassembled WGS sequence"/>
</dbReference>
<sequence>MILIKLKLFVSIYQTSMSVYEYEVIPKEGSEIYIGRTMPKGFAPKHTCSLWFSRILVVIITVLALFVIFHTVLETFPICRISGPKHWTSQGYRNFAIRTTWNGNCVQHEPVKISLAPAADGGMIIKILAPFFNSPGRPDGPAGQPFPQLWDYEVVEAFFLNDKDQYLEVELGPWGQHLLLMLNGERHAVKDKLPLTTYTATIEGDRWTGEAILPRDYFPPGVTKFNAYAIHGEGDDRVYESLYPATGGETKPDFHNLKYFQPLDISQLLNNYDPSYVSNLWKPYVGTGTIVG</sequence>
<evidence type="ECO:0000256" key="2">
    <source>
        <dbReference type="SAM" id="Phobius"/>
    </source>
</evidence>
<evidence type="ECO:0000313" key="4">
    <source>
        <dbReference type="Proteomes" id="UP001497497"/>
    </source>
</evidence>
<keyword evidence="4" id="KW-1185">Reference proteome</keyword>
<accession>A0AAV2HVI6</accession>
<protein>
    <submittedName>
        <fullName evidence="3">Uncharacterized protein</fullName>
    </submittedName>
</protein>
<comment type="similarity">
    <text evidence="1">Belongs to the UPF0462 family.</text>
</comment>
<dbReference type="PANTHER" id="PTHR31475:SF5">
    <property type="entry name" value="UPF0462 PROTEIN C4ORF33 HOMOLOG"/>
    <property type="match status" value="1"/>
</dbReference>
<dbReference type="EMBL" id="CAXITT010000290">
    <property type="protein sequence ID" value="CAL1538220.1"/>
    <property type="molecule type" value="Genomic_DNA"/>
</dbReference>
<dbReference type="AlphaFoldDB" id="A0AAV2HVI6"/>
<proteinExistence type="inferred from homology"/>
<organism evidence="3 4">
    <name type="scientific">Lymnaea stagnalis</name>
    <name type="common">Great pond snail</name>
    <name type="synonym">Helix stagnalis</name>
    <dbReference type="NCBI Taxonomy" id="6523"/>
    <lineage>
        <taxon>Eukaryota</taxon>
        <taxon>Metazoa</taxon>
        <taxon>Spiralia</taxon>
        <taxon>Lophotrochozoa</taxon>
        <taxon>Mollusca</taxon>
        <taxon>Gastropoda</taxon>
        <taxon>Heterobranchia</taxon>
        <taxon>Euthyneura</taxon>
        <taxon>Panpulmonata</taxon>
        <taxon>Hygrophila</taxon>
        <taxon>Lymnaeoidea</taxon>
        <taxon>Lymnaeidae</taxon>
        <taxon>Lymnaea</taxon>
    </lineage>
</organism>
<comment type="caution">
    <text evidence="3">The sequence shown here is derived from an EMBL/GenBank/DDBJ whole genome shotgun (WGS) entry which is preliminary data.</text>
</comment>
<evidence type="ECO:0000256" key="1">
    <source>
        <dbReference type="ARBA" id="ARBA00038085"/>
    </source>
</evidence>
<keyword evidence="2" id="KW-1133">Transmembrane helix</keyword>
<keyword evidence="2" id="KW-0812">Transmembrane</keyword>
<reference evidence="3 4" key="1">
    <citation type="submission" date="2024-04" db="EMBL/GenBank/DDBJ databases">
        <authorList>
            <consortium name="Genoscope - CEA"/>
            <person name="William W."/>
        </authorList>
    </citation>
    <scope>NUCLEOTIDE SEQUENCE [LARGE SCALE GENOMIC DNA]</scope>
</reference>
<name>A0AAV2HVI6_LYMST</name>
<dbReference type="Gene3D" id="2.60.40.1190">
    <property type="match status" value="1"/>
</dbReference>
<feature type="transmembrane region" description="Helical" evidence="2">
    <location>
        <begin position="55"/>
        <end position="73"/>
    </location>
</feature>